<evidence type="ECO:0000256" key="1">
    <source>
        <dbReference type="SAM" id="MobiDB-lite"/>
    </source>
</evidence>
<accession>A0A9J5ZH25</accession>
<name>A0A9J5ZH25_SOLCO</name>
<reference evidence="2 3" key="1">
    <citation type="submission" date="2020-09" db="EMBL/GenBank/DDBJ databases">
        <title>De no assembly of potato wild relative species, Solanum commersonii.</title>
        <authorList>
            <person name="Cho K."/>
        </authorList>
    </citation>
    <scope>NUCLEOTIDE SEQUENCE [LARGE SCALE GENOMIC DNA]</scope>
    <source>
        <strain evidence="2">LZ3.2</strain>
        <tissue evidence="2">Leaf</tissue>
    </source>
</reference>
<comment type="caution">
    <text evidence="2">The sequence shown here is derived from an EMBL/GenBank/DDBJ whole genome shotgun (WGS) entry which is preliminary data.</text>
</comment>
<organism evidence="2 3">
    <name type="scientific">Solanum commersonii</name>
    <name type="common">Commerson's wild potato</name>
    <name type="synonym">Commerson's nightshade</name>
    <dbReference type="NCBI Taxonomy" id="4109"/>
    <lineage>
        <taxon>Eukaryota</taxon>
        <taxon>Viridiplantae</taxon>
        <taxon>Streptophyta</taxon>
        <taxon>Embryophyta</taxon>
        <taxon>Tracheophyta</taxon>
        <taxon>Spermatophyta</taxon>
        <taxon>Magnoliopsida</taxon>
        <taxon>eudicotyledons</taxon>
        <taxon>Gunneridae</taxon>
        <taxon>Pentapetalae</taxon>
        <taxon>asterids</taxon>
        <taxon>lamiids</taxon>
        <taxon>Solanales</taxon>
        <taxon>Solanaceae</taxon>
        <taxon>Solanoideae</taxon>
        <taxon>Solaneae</taxon>
        <taxon>Solanum</taxon>
    </lineage>
</organism>
<evidence type="ECO:0000313" key="2">
    <source>
        <dbReference type="EMBL" id="KAG5610110.1"/>
    </source>
</evidence>
<keyword evidence="3" id="KW-1185">Reference proteome</keyword>
<gene>
    <name evidence="2" type="ORF">H5410_021391</name>
</gene>
<dbReference type="Proteomes" id="UP000824120">
    <property type="component" value="Chromosome 4"/>
</dbReference>
<protein>
    <submittedName>
        <fullName evidence="2">Uncharacterized protein</fullName>
    </submittedName>
</protein>
<feature type="compositionally biased region" description="Basic and acidic residues" evidence="1">
    <location>
        <begin position="168"/>
        <end position="177"/>
    </location>
</feature>
<dbReference type="PANTHER" id="PTHR35218">
    <property type="entry name" value="RNASE H DOMAIN-CONTAINING PROTEIN"/>
    <property type="match status" value="1"/>
</dbReference>
<sequence length="177" mass="20099">MDSTKIIVQCPQHITLFSLNLRKEKEVVPTTVALNTLRTSKNTTTMEKGRTTGDSNHLPVMMNFIIWNARGTNSASFRLQCDSIVMFHIPALLVLLETNMIEHRNLTEEINFDTQIQIVSNGFSSGNVIMWKEQILNLDNISVTPQGIHVMDKAPEFPKLPSQHLPLKPRDQPPRKI</sequence>
<feature type="region of interest" description="Disordered" evidence="1">
    <location>
        <begin position="156"/>
        <end position="177"/>
    </location>
</feature>
<evidence type="ECO:0000313" key="3">
    <source>
        <dbReference type="Proteomes" id="UP000824120"/>
    </source>
</evidence>
<dbReference type="EMBL" id="JACXVP010000004">
    <property type="protein sequence ID" value="KAG5610110.1"/>
    <property type="molecule type" value="Genomic_DNA"/>
</dbReference>
<dbReference type="OrthoDB" id="1303852at2759"/>
<proteinExistence type="predicted"/>
<dbReference type="AlphaFoldDB" id="A0A9J5ZH25"/>
<dbReference type="PANTHER" id="PTHR35218:SF8">
    <property type="entry name" value="ENDONUCLEASE_EXONUCLEASE_PHOSPHATASE"/>
    <property type="match status" value="1"/>
</dbReference>